<feature type="transmembrane region" description="Helical" evidence="5">
    <location>
        <begin position="352"/>
        <end position="372"/>
    </location>
</feature>
<comment type="caution">
    <text evidence="7">The sequence shown here is derived from an EMBL/GenBank/DDBJ whole genome shotgun (WGS) entry which is preliminary data.</text>
</comment>
<feature type="transmembrane region" description="Helical" evidence="5">
    <location>
        <begin position="174"/>
        <end position="191"/>
    </location>
</feature>
<feature type="transmembrane region" description="Helical" evidence="5">
    <location>
        <begin position="222"/>
        <end position="241"/>
    </location>
</feature>
<feature type="transmembrane region" description="Helical" evidence="5">
    <location>
        <begin position="148"/>
        <end position="167"/>
    </location>
</feature>
<feature type="transmembrane region" description="Helical" evidence="5">
    <location>
        <begin position="326"/>
        <end position="345"/>
    </location>
</feature>
<evidence type="ECO:0000256" key="3">
    <source>
        <dbReference type="ARBA" id="ARBA00022989"/>
    </source>
</evidence>
<organism evidence="7 8">
    <name type="scientific">Vibrio atlanticus</name>
    <dbReference type="NCBI Taxonomy" id="693153"/>
    <lineage>
        <taxon>Bacteria</taxon>
        <taxon>Pseudomonadati</taxon>
        <taxon>Pseudomonadota</taxon>
        <taxon>Gammaproteobacteria</taxon>
        <taxon>Vibrionales</taxon>
        <taxon>Vibrionaceae</taxon>
        <taxon>Vibrio</taxon>
    </lineage>
</organism>
<keyword evidence="3 5" id="KW-1133">Transmembrane helix</keyword>
<gene>
    <name evidence="7" type="ORF">ACED57_09370</name>
</gene>
<keyword evidence="2 5" id="KW-0812">Transmembrane</keyword>
<evidence type="ECO:0000259" key="6">
    <source>
        <dbReference type="Pfam" id="PF04932"/>
    </source>
</evidence>
<feature type="transmembrane region" description="Helical" evidence="5">
    <location>
        <begin position="117"/>
        <end position="136"/>
    </location>
</feature>
<evidence type="ECO:0000313" key="8">
    <source>
        <dbReference type="Proteomes" id="UP001569175"/>
    </source>
</evidence>
<keyword evidence="7" id="KW-0436">Ligase</keyword>
<keyword evidence="8" id="KW-1185">Reference proteome</keyword>
<dbReference type="GO" id="GO:0016874">
    <property type="term" value="F:ligase activity"/>
    <property type="evidence" value="ECO:0007669"/>
    <property type="project" value="UniProtKB-KW"/>
</dbReference>
<feature type="transmembrane region" description="Helical" evidence="5">
    <location>
        <begin position="378"/>
        <end position="394"/>
    </location>
</feature>
<dbReference type="PANTHER" id="PTHR37422">
    <property type="entry name" value="TEICHURONIC ACID BIOSYNTHESIS PROTEIN TUAE"/>
    <property type="match status" value="1"/>
</dbReference>
<feature type="domain" description="O-antigen ligase-related" evidence="6">
    <location>
        <begin position="181"/>
        <end position="334"/>
    </location>
</feature>
<name>A0ABV4KPB2_9VIBR</name>
<feature type="transmembrane region" description="Helical" evidence="5">
    <location>
        <begin position="36"/>
        <end position="54"/>
    </location>
</feature>
<evidence type="ECO:0000256" key="5">
    <source>
        <dbReference type="SAM" id="Phobius"/>
    </source>
</evidence>
<dbReference type="Pfam" id="PF04932">
    <property type="entry name" value="Wzy_C"/>
    <property type="match status" value="1"/>
</dbReference>
<dbReference type="InterPro" id="IPR051533">
    <property type="entry name" value="WaaL-like"/>
</dbReference>
<evidence type="ECO:0000256" key="1">
    <source>
        <dbReference type="ARBA" id="ARBA00004141"/>
    </source>
</evidence>
<feature type="transmembrane region" description="Helical" evidence="5">
    <location>
        <begin position="197"/>
        <end position="215"/>
    </location>
</feature>
<evidence type="ECO:0000313" key="7">
    <source>
        <dbReference type="EMBL" id="MEZ8053357.1"/>
    </source>
</evidence>
<sequence>MSSSFLKAESISRALLLIPYLWLAIGIIWMPQGNKPLVALVLVAAIIHMFTYGLSQVKYNFKNNIWLCIVLFSGIFTAISYVTYGASSQELRGLLVTTVFLCLLPQKQPLNARLAQYLLFGAALACFTLSCWYFFIDPTNRMFWPTNPIPLATHQGLVSMLSIGALLTRFKNKITWLLILSAIISGFSLLLTQSRGAILGVVILYILIGLTLLYQNRINIKIIILSLILCFGAVFFSKEALVDRYDQTWGEVSQIERGDLDSSIGLRLQMYQAGLELFASSPMLGHGEFTREYAEENLTGYTPTGYHFISQAHLHNNYIDKLARSGIIGLSIFLFFIFYPVYLGLRKYPDLFWLFSLPSIHYAVASITDSPFRNGDTLVVYMIVTGTLVHYAKIKYKEKL</sequence>
<accession>A0ABV4KPB2</accession>
<protein>
    <submittedName>
        <fullName evidence="7">O-antigen ligase family protein</fullName>
    </submittedName>
</protein>
<reference evidence="7 8" key="1">
    <citation type="submission" date="2024-06" db="EMBL/GenBank/DDBJ databases">
        <authorList>
            <person name="Steensen K."/>
            <person name="Seneca J."/>
            <person name="Bartlau N."/>
            <person name="Yu A.X."/>
            <person name="Polz M.F."/>
        </authorList>
    </citation>
    <scope>NUCLEOTIDE SEQUENCE [LARGE SCALE GENOMIC DNA]</scope>
    <source>
        <strain evidence="7 8">1F9</strain>
    </source>
</reference>
<dbReference type="PANTHER" id="PTHR37422:SF17">
    <property type="entry name" value="O-ANTIGEN LIGASE"/>
    <property type="match status" value="1"/>
</dbReference>
<evidence type="ECO:0000256" key="2">
    <source>
        <dbReference type="ARBA" id="ARBA00022692"/>
    </source>
</evidence>
<feature type="transmembrane region" description="Helical" evidence="5">
    <location>
        <begin position="12"/>
        <end position="30"/>
    </location>
</feature>
<feature type="transmembrane region" description="Helical" evidence="5">
    <location>
        <begin position="66"/>
        <end position="84"/>
    </location>
</feature>
<dbReference type="Proteomes" id="UP001569175">
    <property type="component" value="Unassembled WGS sequence"/>
</dbReference>
<comment type="subcellular location">
    <subcellularLocation>
        <location evidence="1">Membrane</location>
        <topology evidence="1">Multi-pass membrane protein</topology>
    </subcellularLocation>
</comment>
<keyword evidence="4 5" id="KW-0472">Membrane</keyword>
<evidence type="ECO:0000256" key="4">
    <source>
        <dbReference type="ARBA" id="ARBA00023136"/>
    </source>
</evidence>
<dbReference type="EMBL" id="JBGOOL010000021">
    <property type="protein sequence ID" value="MEZ8053357.1"/>
    <property type="molecule type" value="Genomic_DNA"/>
</dbReference>
<proteinExistence type="predicted"/>
<dbReference type="InterPro" id="IPR007016">
    <property type="entry name" value="O-antigen_ligase-rel_domated"/>
</dbReference>
<dbReference type="RefSeq" id="WP_371707600.1">
    <property type="nucleotide sequence ID" value="NZ_JBGOOL010000021.1"/>
</dbReference>